<dbReference type="OrthoDB" id="10056939at2759"/>
<keyword evidence="3 5" id="KW-0371">Homeobox</keyword>
<organism evidence="8 9">
    <name type="scientific">Rickenella mellea</name>
    <dbReference type="NCBI Taxonomy" id="50990"/>
    <lineage>
        <taxon>Eukaryota</taxon>
        <taxon>Fungi</taxon>
        <taxon>Dikarya</taxon>
        <taxon>Basidiomycota</taxon>
        <taxon>Agaricomycotina</taxon>
        <taxon>Agaricomycetes</taxon>
        <taxon>Hymenochaetales</taxon>
        <taxon>Rickenellaceae</taxon>
        <taxon>Rickenella</taxon>
    </lineage>
</organism>
<name>A0A4Y7Q6Z7_9AGAM</name>
<feature type="compositionally biased region" description="Basic and acidic residues" evidence="6">
    <location>
        <begin position="96"/>
        <end position="108"/>
    </location>
</feature>
<feature type="compositionally biased region" description="Basic and acidic residues" evidence="6">
    <location>
        <begin position="269"/>
        <end position="278"/>
    </location>
</feature>
<keyword evidence="2 5" id="KW-0238">DNA-binding</keyword>
<evidence type="ECO:0000313" key="9">
    <source>
        <dbReference type="Proteomes" id="UP000294933"/>
    </source>
</evidence>
<proteinExistence type="inferred from homology"/>
<accession>A0A4Y7Q6Z7</accession>
<evidence type="ECO:0000256" key="2">
    <source>
        <dbReference type="ARBA" id="ARBA00023125"/>
    </source>
</evidence>
<feature type="compositionally biased region" description="Polar residues" evidence="6">
    <location>
        <begin position="221"/>
        <end position="231"/>
    </location>
</feature>
<gene>
    <name evidence="8" type="ORF">BD410DRAFT_173761</name>
</gene>
<feature type="compositionally biased region" description="Polar residues" evidence="6">
    <location>
        <begin position="624"/>
        <end position="638"/>
    </location>
</feature>
<dbReference type="Proteomes" id="UP000294933">
    <property type="component" value="Unassembled WGS sequence"/>
</dbReference>
<evidence type="ECO:0000256" key="3">
    <source>
        <dbReference type="ARBA" id="ARBA00023155"/>
    </source>
</evidence>
<feature type="compositionally biased region" description="Basic residues" evidence="6">
    <location>
        <begin position="522"/>
        <end position="539"/>
    </location>
</feature>
<protein>
    <recommendedName>
        <fullName evidence="7">Homeobox domain-containing protein</fullName>
    </recommendedName>
</protein>
<feature type="region of interest" description="Disordered" evidence="6">
    <location>
        <begin position="516"/>
        <end position="554"/>
    </location>
</feature>
<feature type="region of interest" description="Disordered" evidence="6">
    <location>
        <begin position="266"/>
        <end position="346"/>
    </location>
</feature>
<sequence length="697" mass="73684">MLTLDHLHWIDNDLKFPDIPAPPYEPRRMSSSAASESATTDDSLASAKRPRSPDLPSSFHNHKRPRPTLDIDYDQSPSPRQAPPSPVQLPSIFETFDPRRPDTHEFRRGSLPNIYSDSLSASRVPRPPTAQRTWTPTWPADQDPNAPLASYQFPAPEPRSGNEQTAGEYSPFPTSSYSTGTAASSAFPSTPLDTYTRSHPPPPFDAPSAQQQPQHQQQQQDWPSRPTSTAGHLSAPASSPPSPERTNSAGLLGIGTQHMFGNAARISGHAHESRKPQSEEWFTPSGSFVLPSAATSVPSSSSPSSGTQQQPSSGPALSPGVNSDSTGAAGAARPPRRRGKLPKPTTDFLKDWLHRHSDHPYPSEEEKKQLCNATGLSMSQVSNWMINARRRILAPANRAAQGPTTTLPFPNSRSGGNNSLGLGLGVPGGPTSAPALSAPSLSALSALSPLGAINPMSAHPGSIAHLSAHGGGGGGGYMDVPSLAAIRRASMPGPAPDHHLSYYTTHHNSSAAHAHYADGHGHAHGHGHGHGHGHPHAHAPRYSDSGMHTYSQGQSGISRAALQAWGTGTGSQNDYFRQPLPHQHQPHQPHQQHQQQGGQHDILSLPRPTAQYANSVDTYTANTAPRLSYSHSPSQTYNIPPPPSYANGHGHGHGNGNGTASPGSNAANSPSSRHQHAGISPMPSPAFADAAAGAQGE</sequence>
<feature type="compositionally biased region" description="Low complexity" evidence="6">
    <location>
        <begin position="210"/>
        <end position="220"/>
    </location>
</feature>
<feature type="domain" description="Homeobox" evidence="7">
    <location>
        <begin position="332"/>
        <end position="395"/>
    </location>
</feature>
<feature type="region of interest" description="Disordered" evidence="6">
    <location>
        <begin position="13"/>
        <end position="251"/>
    </location>
</feature>
<dbReference type="PROSITE" id="PS50071">
    <property type="entry name" value="HOMEOBOX_2"/>
    <property type="match status" value="1"/>
</dbReference>
<evidence type="ECO:0000313" key="8">
    <source>
        <dbReference type="EMBL" id="TDL23215.1"/>
    </source>
</evidence>
<feature type="compositionally biased region" description="Low complexity" evidence="6">
    <location>
        <begin position="30"/>
        <end position="47"/>
    </location>
</feature>
<feature type="compositionally biased region" description="Low complexity" evidence="6">
    <location>
        <begin position="174"/>
        <end position="186"/>
    </location>
</feature>
<dbReference type="SUPFAM" id="SSF46689">
    <property type="entry name" value="Homeodomain-like"/>
    <property type="match status" value="1"/>
</dbReference>
<evidence type="ECO:0000256" key="4">
    <source>
        <dbReference type="ARBA" id="ARBA00023242"/>
    </source>
</evidence>
<feature type="compositionally biased region" description="Low complexity" evidence="6">
    <location>
        <begin position="578"/>
        <end position="600"/>
    </location>
</feature>
<keyword evidence="9" id="KW-1185">Reference proteome</keyword>
<feature type="region of interest" description="Disordered" evidence="6">
    <location>
        <begin position="624"/>
        <end position="697"/>
    </location>
</feature>
<dbReference type="InterPro" id="IPR001356">
    <property type="entry name" value="HD"/>
</dbReference>
<evidence type="ECO:0000256" key="1">
    <source>
        <dbReference type="ARBA" id="ARBA00005800"/>
    </source>
</evidence>
<feature type="compositionally biased region" description="Low complexity" evidence="6">
    <location>
        <begin position="291"/>
        <end position="316"/>
    </location>
</feature>
<feature type="compositionally biased region" description="Polar residues" evidence="6">
    <location>
        <begin position="187"/>
        <end position="197"/>
    </location>
</feature>
<keyword evidence="4 5" id="KW-0539">Nucleus</keyword>
<evidence type="ECO:0000259" key="7">
    <source>
        <dbReference type="PROSITE" id="PS50071"/>
    </source>
</evidence>
<dbReference type="EMBL" id="ML170171">
    <property type="protein sequence ID" value="TDL23215.1"/>
    <property type="molecule type" value="Genomic_DNA"/>
</dbReference>
<evidence type="ECO:0000256" key="5">
    <source>
        <dbReference type="PROSITE-ProRule" id="PRU00108"/>
    </source>
</evidence>
<dbReference type="InterPro" id="IPR009057">
    <property type="entry name" value="Homeodomain-like_sf"/>
</dbReference>
<dbReference type="InterPro" id="IPR008422">
    <property type="entry name" value="KN_HD"/>
</dbReference>
<dbReference type="AlphaFoldDB" id="A0A4Y7Q6Z7"/>
<dbReference type="PANTHER" id="PTHR11850">
    <property type="entry name" value="HOMEOBOX PROTEIN TRANSCRIPTION FACTORS"/>
    <property type="match status" value="1"/>
</dbReference>
<feature type="region of interest" description="Disordered" evidence="6">
    <location>
        <begin position="568"/>
        <end position="602"/>
    </location>
</feature>
<feature type="compositionally biased region" description="Low complexity" evidence="6">
    <location>
        <begin position="658"/>
        <end position="672"/>
    </location>
</feature>
<dbReference type="CDD" id="cd00086">
    <property type="entry name" value="homeodomain"/>
    <property type="match status" value="1"/>
</dbReference>
<dbReference type="STRING" id="50990.A0A4Y7Q6Z7"/>
<dbReference type="GO" id="GO:0003677">
    <property type="term" value="F:DNA binding"/>
    <property type="evidence" value="ECO:0007669"/>
    <property type="project" value="UniProtKB-UniRule"/>
</dbReference>
<dbReference type="Pfam" id="PF05920">
    <property type="entry name" value="Homeobox_KN"/>
    <property type="match status" value="1"/>
</dbReference>
<feature type="compositionally biased region" description="Low complexity" evidence="6">
    <location>
        <begin position="686"/>
        <end position="697"/>
    </location>
</feature>
<dbReference type="Gene3D" id="1.10.10.60">
    <property type="entry name" value="Homeodomain-like"/>
    <property type="match status" value="1"/>
</dbReference>
<comment type="similarity">
    <text evidence="1">Belongs to the TALE/M-ATYP homeobox family.</text>
</comment>
<reference evidence="8 9" key="1">
    <citation type="submission" date="2018-06" db="EMBL/GenBank/DDBJ databases">
        <title>A transcriptomic atlas of mushroom development highlights an independent origin of complex multicellularity.</title>
        <authorList>
            <consortium name="DOE Joint Genome Institute"/>
            <person name="Krizsan K."/>
            <person name="Almasi E."/>
            <person name="Merenyi Z."/>
            <person name="Sahu N."/>
            <person name="Viragh M."/>
            <person name="Koszo T."/>
            <person name="Mondo S."/>
            <person name="Kiss B."/>
            <person name="Balint B."/>
            <person name="Kues U."/>
            <person name="Barry K."/>
            <person name="Hegedus J.C."/>
            <person name="Henrissat B."/>
            <person name="Johnson J."/>
            <person name="Lipzen A."/>
            <person name="Ohm R."/>
            <person name="Nagy I."/>
            <person name="Pangilinan J."/>
            <person name="Yan J."/>
            <person name="Xiong Y."/>
            <person name="Grigoriev I.V."/>
            <person name="Hibbett D.S."/>
            <person name="Nagy L.G."/>
        </authorList>
    </citation>
    <scope>NUCLEOTIDE SEQUENCE [LARGE SCALE GENOMIC DNA]</scope>
    <source>
        <strain evidence="8 9">SZMC22713</strain>
    </source>
</reference>
<dbReference type="VEuPathDB" id="FungiDB:BD410DRAFT_173761"/>
<dbReference type="SMART" id="SM00389">
    <property type="entry name" value="HOX"/>
    <property type="match status" value="1"/>
</dbReference>
<dbReference type="GO" id="GO:0005634">
    <property type="term" value="C:nucleus"/>
    <property type="evidence" value="ECO:0007669"/>
    <property type="project" value="UniProtKB-SubCell"/>
</dbReference>
<dbReference type="InterPro" id="IPR050224">
    <property type="entry name" value="TALE_homeobox"/>
</dbReference>
<feature type="DNA-binding region" description="Homeobox" evidence="5">
    <location>
        <begin position="334"/>
        <end position="396"/>
    </location>
</feature>
<dbReference type="GO" id="GO:0006355">
    <property type="term" value="P:regulation of DNA-templated transcription"/>
    <property type="evidence" value="ECO:0007669"/>
    <property type="project" value="InterPro"/>
</dbReference>
<evidence type="ECO:0000256" key="6">
    <source>
        <dbReference type="SAM" id="MobiDB-lite"/>
    </source>
</evidence>
<comment type="subcellular location">
    <subcellularLocation>
        <location evidence="5">Nucleus</location>
    </subcellularLocation>
</comment>